<dbReference type="PANTHER" id="PTHR14490:SF5">
    <property type="entry name" value="PROTEIN KRI1 HOMOLOG"/>
    <property type="match status" value="1"/>
</dbReference>
<dbReference type="Pfam" id="PF12936">
    <property type="entry name" value="Kri1_C"/>
    <property type="match status" value="1"/>
</dbReference>
<proteinExistence type="evidence at transcript level"/>
<accession>W8BYJ2</accession>
<dbReference type="SUPFAM" id="SSF103481">
    <property type="entry name" value="Multidrug resistance efflux transporter EmrE"/>
    <property type="match status" value="1"/>
</dbReference>
<dbReference type="PANTHER" id="PTHR14490">
    <property type="entry name" value="ZINC FINGER, ZZ TYPE"/>
    <property type="match status" value="1"/>
</dbReference>
<evidence type="ECO:0000256" key="4">
    <source>
        <dbReference type="SAM" id="Phobius"/>
    </source>
</evidence>
<name>W8BYJ2_CERCA</name>
<dbReference type="GO" id="GO:0030686">
    <property type="term" value="C:90S preribosome"/>
    <property type="evidence" value="ECO:0007669"/>
    <property type="project" value="TreeGrafter"/>
</dbReference>
<protein>
    <recommendedName>
        <fullName evidence="2">Protein KRI1 homolog</fullName>
    </recommendedName>
</protein>
<evidence type="ECO:0000256" key="3">
    <source>
        <dbReference type="SAM" id="MobiDB-lite"/>
    </source>
</evidence>
<evidence type="ECO:0000259" key="5">
    <source>
        <dbReference type="Pfam" id="PF12936"/>
    </source>
</evidence>
<comment type="similarity">
    <text evidence="1">Belongs to the KRI1 family.</text>
</comment>
<sequence length="966" mass="112045">MSKNLFDGSDESDVGDLQINTNKEYAKSYNNFRKKELLKKFKDRGYDVADSDSSSNSETSSDEDEVVDMKFDQEFLKTLASLKSKDPTIYDKNTQFFQALNDNSNESEDKTDISKNKRSKPITLKDYERQIILDKGGKFEDDSEDDVVERPASPTLIEEERRLKEEFKNVNVNGSDDDEEADTFGGIFKKRTKTKEDQDKEDADYLKWLAGKTEDIEEPIKETLKPLKNYWSSNKLSQRECFLRDFILNKGYANTKSSDIPTYDEIVGDKQPLSEDEEELEKQAEFEKKYNFRFEEPDTEFIKRYPRTIEQSVRQSDDRRKEKRQEIKERKKLEKEQKMKELELVKDMKRREIEEKIRKLKMVTGNEELGFKDEELEEDFDPAAHDQRMQEIFNDEYYQVDEGEEKPECPSDIEDLKFENWDNYDPNDGDNYDGPHCEDEDFNMDCDYDPETSKEKLQKELIENTKRRKGRKGRKNEFMELIKSKKPAFDPEDEKTYEEYIDEYYKLDCEDMIGDVPCRFKYVETTPNDFGLTIEEILLAKNKELNQWASLKKTIQIRPEHMEKKDQRLYKMKAKNEALKRKIFKSLYGEGSDDDDDDDADDHSNLLGISDTALSVTEVQEATKFFQIAHPTLPESTVFRAPFFAAWFFTNFSFFFFPIYVLGRMSLRKCDKPGEILGDVLRGFRDRGFTIGRFLNRCLSFCILWLVTTYLYTMSLRVLFATDAMALFATNVACVYLLSWVILHEQFVGVRIVAVILCDTGIALLAYMDGITESRTLSGVVLATLGAAGYAVFRVMFRKVMGDPPIGQIAFTFTTLGFLNALLLWPVCVGLYLAGYESMPPDRMPWIILLIASILLLVFHILMQFSAAVTYNMFVTLGLITAVPVSGALDVVLYGATFAGMKLAGVILIAVGFFLVMFPENWPDYITRLLRNIILLGHNARYHQIHAYDCNLNQKYYTVNFNAFAE</sequence>
<dbReference type="AlphaFoldDB" id="W8BYJ2"/>
<feature type="transmembrane region" description="Helical" evidence="4">
    <location>
        <begin position="750"/>
        <end position="768"/>
    </location>
</feature>
<feature type="transmembrane region" description="Helical" evidence="4">
    <location>
        <begin position="809"/>
        <end position="832"/>
    </location>
</feature>
<evidence type="ECO:0000256" key="1">
    <source>
        <dbReference type="ARBA" id="ARBA00007473"/>
    </source>
</evidence>
<reference evidence="6" key="1">
    <citation type="submission" date="2013-07" db="EMBL/GenBank/DDBJ databases">
        <authorList>
            <person name="Geib S."/>
        </authorList>
    </citation>
    <scope>NUCLEOTIDE SEQUENCE</scope>
</reference>
<feature type="region of interest" description="Disordered" evidence="3">
    <location>
        <begin position="172"/>
        <end position="200"/>
    </location>
</feature>
<dbReference type="EMBL" id="GAMC01012226">
    <property type="protein sequence ID" value="JAB94329.1"/>
    <property type="molecule type" value="mRNA"/>
</dbReference>
<dbReference type="InterPro" id="IPR018034">
    <property type="entry name" value="Kri1"/>
</dbReference>
<dbReference type="Pfam" id="PF05178">
    <property type="entry name" value="Kri1"/>
    <property type="match status" value="1"/>
</dbReference>
<feature type="transmembrane region" description="Helical" evidence="4">
    <location>
        <begin position="844"/>
        <end position="862"/>
    </location>
</feature>
<feature type="domain" description="Kri1-like C-terminal" evidence="5">
    <location>
        <begin position="495"/>
        <end position="582"/>
    </location>
</feature>
<feature type="region of interest" description="Disordered" evidence="3">
    <location>
        <begin position="135"/>
        <end position="156"/>
    </location>
</feature>
<dbReference type="GO" id="GO:0000447">
    <property type="term" value="P:endonucleolytic cleavage in ITS1 to separate SSU-rRNA from 5.8S rRNA and LSU-rRNA from tricistronic rRNA transcript (SSU-rRNA, 5.8S rRNA, LSU-rRNA)"/>
    <property type="evidence" value="ECO:0007669"/>
    <property type="project" value="TreeGrafter"/>
</dbReference>
<gene>
    <name evidence="6" type="primary">KRI1</name>
</gene>
<dbReference type="InterPro" id="IPR037185">
    <property type="entry name" value="EmrE-like"/>
</dbReference>
<feature type="transmembrane region" description="Helical" evidence="4">
    <location>
        <begin position="780"/>
        <end position="797"/>
    </location>
</feature>
<reference evidence="6" key="2">
    <citation type="journal article" date="2014" name="BMC Genomics">
        <title>A genomic perspective to assessing quality of mass-reared SIT flies used in Mediterranean fruit fly (Ceratitis capitata) eradication in California.</title>
        <authorList>
            <person name="Calla B."/>
            <person name="Hall B."/>
            <person name="Hou S."/>
            <person name="Geib S.M."/>
        </authorList>
    </citation>
    <scope>NUCLEOTIDE SEQUENCE</scope>
</reference>
<keyword evidence="4" id="KW-0812">Transmembrane</keyword>
<feature type="transmembrane region" description="Helical" evidence="4">
    <location>
        <begin position="724"/>
        <end position="743"/>
    </location>
</feature>
<keyword evidence="4" id="KW-0472">Membrane</keyword>
<feature type="region of interest" description="Disordered" evidence="3">
    <location>
        <begin position="45"/>
        <end position="67"/>
    </location>
</feature>
<dbReference type="GO" id="GO:0005730">
    <property type="term" value="C:nucleolus"/>
    <property type="evidence" value="ECO:0007669"/>
    <property type="project" value="TreeGrafter"/>
</dbReference>
<keyword evidence="4" id="KW-1133">Transmembrane helix</keyword>
<dbReference type="OrthoDB" id="10252032at2759"/>
<evidence type="ECO:0000256" key="2">
    <source>
        <dbReference type="ARBA" id="ARBA00017294"/>
    </source>
</evidence>
<feature type="transmembrane region" description="Helical" evidence="4">
    <location>
        <begin position="643"/>
        <end position="662"/>
    </location>
</feature>
<feature type="transmembrane region" description="Helical" evidence="4">
    <location>
        <begin position="874"/>
        <end position="894"/>
    </location>
</feature>
<feature type="compositionally biased region" description="Basic and acidic residues" evidence="3">
    <location>
        <begin position="315"/>
        <end position="333"/>
    </location>
</feature>
<feature type="transmembrane region" description="Helical" evidence="4">
    <location>
        <begin position="694"/>
        <end position="712"/>
    </location>
</feature>
<feature type="transmembrane region" description="Helical" evidence="4">
    <location>
        <begin position="900"/>
        <end position="918"/>
    </location>
</feature>
<feature type="region of interest" description="Disordered" evidence="3">
    <location>
        <begin position="305"/>
        <end position="333"/>
    </location>
</feature>
<evidence type="ECO:0000313" key="6">
    <source>
        <dbReference type="EMBL" id="JAB94329.1"/>
    </source>
</evidence>
<organism evidence="6">
    <name type="scientific">Ceratitis capitata</name>
    <name type="common">Mediterranean fruit fly</name>
    <name type="synonym">Tephritis capitata</name>
    <dbReference type="NCBI Taxonomy" id="7213"/>
    <lineage>
        <taxon>Eukaryota</taxon>
        <taxon>Metazoa</taxon>
        <taxon>Ecdysozoa</taxon>
        <taxon>Arthropoda</taxon>
        <taxon>Hexapoda</taxon>
        <taxon>Insecta</taxon>
        <taxon>Pterygota</taxon>
        <taxon>Neoptera</taxon>
        <taxon>Endopterygota</taxon>
        <taxon>Diptera</taxon>
        <taxon>Brachycera</taxon>
        <taxon>Muscomorpha</taxon>
        <taxon>Tephritoidea</taxon>
        <taxon>Tephritidae</taxon>
        <taxon>Ceratitis</taxon>
        <taxon>Ceratitis</taxon>
    </lineage>
</organism>
<feature type="region of interest" description="Disordered" evidence="3">
    <location>
        <begin position="99"/>
        <end position="119"/>
    </location>
</feature>
<dbReference type="InterPro" id="IPR024626">
    <property type="entry name" value="Kri1-like_C"/>
</dbReference>